<organism evidence="1 2">
    <name type="scientific">Nitrobacter winogradskyi</name>
    <name type="common">Nitrobacter agilis</name>
    <dbReference type="NCBI Taxonomy" id="913"/>
    <lineage>
        <taxon>Bacteria</taxon>
        <taxon>Pseudomonadati</taxon>
        <taxon>Pseudomonadota</taxon>
        <taxon>Alphaproteobacteria</taxon>
        <taxon>Hyphomicrobiales</taxon>
        <taxon>Nitrobacteraceae</taxon>
        <taxon>Nitrobacter</taxon>
    </lineage>
</organism>
<dbReference type="EMBL" id="BJNF01000090">
    <property type="protein sequence ID" value="GEC17171.1"/>
    <property type="molecule type" value="Genomic_DNA"/>
</dbReference>
<dbReference type="RefSeq" id="WP_141384926.1">
    <property type="nucleotide sequence ID" value="NZ_BJNF01000090.1"/>
</dbReference>
<comment type="caution">
    <text evidence="1">The sequence shown here is derived from an EMBL/GenBank/DDBJ whole genome shotgun (WGS) entry which is preliminary data.</text>
</comment>
<dbReference type="OrthoDB" id="8265978at2"/>
<sequence>MSQFSPEFTRTLRAALDDAALQIQSDSSTKAFMAEQILKAAAGGICRRKDLTDIAVKAAYGSIGHL</sequence>
<evidence type="ECO:0000313" key="1">
    <source>
        <dbReference type="EMBL" id="GEC17171.1"/>
    </source>
</evidence>
<evidence type="ECO:0000313" key="2">
    <source>
        <dbReference type="Proteomes" id="UP000318825"/>
    </source>
</evidence>
<gene>
    <name evidence="1" type="ORF">NWI01_30630</name>
</gene>
<dbReference type="Proteomes" id="UP000318825">
    <property type="component" value="Unassembled WGS sequence"/>
</dbReference>
<name>A0A4Y3WG59_NITWI</name>
<accession>A0A4Y3WG59</accession>
<protein>
    <submittedName>
        <fullName evidence="1">Uncharacterized protein</fullName>
    </submittedName>
</protein>
<proteinExistence type="predicted"/>
<dbReference type="AlphaFoldDB" id="A0A4Y3WG59"/>
<reference evidence="1 2" key="1">
    <citation type="submission" date="2019-06" db="EMBL/GenBank/DDBJ databases">
        <title>Whole genome shotgun sequence of Nitrobacter winogradskyi NBRC 14297.</title>
        <authorList>
            <person name="Hosoyama A."/>
            <person name="Uohara A."/>
            <person name="Ohji S."/>
            <person name="Ichikawa N."/>
        </authorList>
    </citation>
    <scope>NUCLEOTIDE SEQUENCE [LARGE SCALE GENOMIC DNA]</scope>
    <source>
        <strain evidence="1 2">NBRC 14297</strain>
    </source>
</reference>